<dbReference type="Gene3D" id="2.40.160.20">
    <property type="match status" value="1"/>
</dbReference>
<evidence type="ECO:0000256" key="6">
    <source>
        <dbReference type="ARBA" id="ARBA00023065"/>
    </source>
</evidence>
<dbReference type="AlphaFoldDB" id="H6SRI1"/>
<dbReference type="STRING" id="1150469.RSPPHO_00884"/>
<keyword evidence="7" id="KW-0626">Porin</keyword>
<organism evidence="13 14">
    <name type="scientific">Pararhodospirillum photometricum DSM 122</name>
    <dbReference type="NCBI Taxonomy" id="1150469"/>
    <lineage>
        <taxon>Bacteria</taxon>
        <taxon>Pseudomonadati</taxon>
        <taxon>Pseudomonadota</taxon>
        <taxon>Alphaproteobacteria</taxon>
        <taxon>Rhodospirillales</taxon>
        <taxon>Rhodospirillaceae</taxon>
        <taxon>Pararhodospirillum</taxon>
    </lineage>
</organism>
<dbReference type="InterPro" id="IPR006665">
    <property type="entry name" value="OmpA-like"/>
</dbReference>
<keyword evidence="5 11" id="KW-0732">Signal</keyword>
<dbReference type="PATRIC" id="fig|1150469.3.peg.1017"/>
<dbReference type="Pfam" id="PF00691">
    <property type="entry name" value="OmpA"/>
    <property type="match status" value="1"/>
</dbReference>
<keyword evidence="14" id="KW-1185">Reference proteome</keyword>
<dbReference type="eggNOG" id="COG2885">
    <property type="taxonomic scope" value="Bacteria"/>
</dbReference>
<evidence type="ECO:0000256" key="10">
    <source>
        <dbReference type="PROSITE-ProRule" id="PRU00473"/>
    </source>
</evidence>
<evidence type="ECO:0000259" key="12">
    <source>
        <dbReference type="PROSITE" id="PS51123"/>
    </source>
</evidence>
<evidence type="ECO:0000313" key="14">
    <source>
        <dbReference type="Proteomes" id="UP000033220"/>
    </source>
</evidence>
<dbReference type="Pfam" id="PF13505">
    <property type="entry name" value="OMP_b-brl"/>
    <property type="match status" value="1"/>
</dbReference>
<dbReference type="GO" id="GO:0009279">
    <property type="term" value="C:cell outer membrane"/>
    <property type="evidence" value="ECO:0007669"/>
    <property type="project" value="UniProtKB-SubCell"/>
</dbReference>
<comment type="subcellular location">
    <subcellularLocation>
        <location evidence="1">Cell outer membrane</location>
        <topology evidence="1">Multi-pass membrane protein</topology>
    </subcellularLocation>
</comment>
<feature type="domain" description="OmpA-like" evidence="12">
    <location>
        <begin position="234"/>
        <end position="348"/>
    </location>
</feature>
<dbReference type="InterPro" id="IPR027385">
    <property type="entry name" value="Beta-barrel_OMP"/>
</dbReference>
<sequence length="348" mass="36531">MGIWDPIAMTKTFHYAVLAGAAALLPLAAQAQTPQGPYVALQGGVNFNIERELDVGAVSRDVETNLGYAVGGAAGYSFGGPRVELEATWRSNGIDKIGTYANDGSIDSVALMVNALYDIPTGTAFYPYVGAGLGWVIGKMDAGQIKDDLSGAFGFQGIAGVGYNVTQNVGVTLDYRFLGTTGMEFENPAAGDASYENYLNHTVMLGLRYAFGAPAKPMAAAPAPAAPVQPVAAKAVVQVPESYLVFFDFNSVAITPEAAGIVNSAAKAAKSKGTSTIEVTGHADRSGTPVYNERLSMRRAEAVMAELERNGIPRSSVAVYAKGESDPLVQTPDGVREPQNRRVVILLK</sequence>
<dbReference type="PROSITE" id="PS51123">
    <property type="entry name" value="OMPA_2"/>
    <property type="match status" value="1"/>
</dbReference>
<keyword evidence="3" id="KW-1134">Transmembrane beta strand</keyword>
<dbReference type="EMBL" id="HE663493">
    <property type="protein sequence ID" value="CCG07510.1"/>
    <property type="molecule type" value="Genomic_DNA"/>
</dbReference>
<keyword evidence="4" id="KW-0812">Transmembrane</keyword>
<dbReference type="Proteomes" id="UP000033220">
    <property type="component" value="Chromosome DSM 122"/>
</dbReference>
<keyword evidence="2" id="KW-0813">Transport</keyword>
<feature type="chain" id="PRO_5003606533" evidence="11">
    <location>
        <begin position="32"/>
        <end position="348"/>
    </location>
</feature>
<dbReference type="KEGG" id="rpm:RSPPHO_00884"/>
<dbReference type="InterPro" id="IPR036737">
    <property type="entry name" value="OmpA-like_sf"/>
</dbReference>
<dbReference type="InterPro" id="IPR050330">
    <property type="entry name" value="Bact_OuterMem_StrucFunc"/>
</dbReference>
<accession>H6SRI1</accession>
<dbReference type="PANTHER" id="PTHR30329">
    <property type="entry name" value="STATOR ELEMENT OF FLAGELLAR MOTOR COMPLEX"/>
    <property type="match status" value="1"/>
</dbReference>
<dbReference type="Gene3D" id="3.30.1330.60">
    <property type="entry name" value="OmpA-like domain"/>
    <property type="match status" value="1"/>
</dbReference>
<reference evidence="13 14" key="1">
    <citation type="submission" date="2012-02" db="EMBL/GenBank/DDBJ databases">
        <title>Shotgun genome sequence of Phaeospirillum photometricum DSM 122.</title>
        <authorList>
            <person name="Duquesne K."/>
            <person name="Sturgis J."/>
        </authorList>
    </citation>
    <scope>NUCLEOTIDE SEQUENCE [LARGE SCALE GENOMIC DNA]</scope>
    <source>
        <strain evidence="14">DSM122</strain>
    </source>
</reference>
<dbReference type="GO" id="GO:0015288">
    <property type="term" value="F:porin activity"/>
    <property type="evidence" value="ECO:0007669"/>
    <property type="project" value="UniProtKB-KW"/>
</dbReference>
<feature type="signal peptide" evidence="11">
    <location>
        <begin position="1"/>
        <end position="31"/>
    </location>
</feature>
<keyword evidence="6" id="KW-0406">Ion transport</keyword>
<dbReference type="InterPro" id="IPR006664">
    <property type="entry name" value="OMP_bac"/>
</dbReference>
<evidence type="ECO:0000256" key="11">
    <source>
        <dbReference type="SAM" id="SignalP"/>
    </source>
</evidence>
<evidence type="ECO:0000256" key="3">
    <source>
        <dbReference type="ARBA" id="ARBA00022452"/>
    </source>
</evidence>
<dbReference type="PRINTS" id="PR01021">
    <property type="entry name" value="OMPADOMAIN"/>
</dbReference>
<dbReference type="PANTHER" id="PTHR30329:SF21">
    <property type="entry name" value="LIPOPROTEIN YIAD-RELATED"/>
    <property type="match status" value="1"/>
</dbReference>
<name>H6SRI1_PARPM</name>
<gene>
    <name evidence="13" type="ORF">RSPPHO_00884</name>
</gene>
<keyword evidence="8 10" id="KW-0472">Membrane</keyword>
<evidence type="ECO:0000256" key="5">
    <source>
        <dbReference type="ARBA" id="ARBA00022729"/>
    </source>
</evidence>
<evidence type="ECO:0000256" key="4">
    <source>
        <dbReference type="ARBA" id="ARBA00022692"/>
    </source>
</evidence>
<keyword evidence="9" id="KW-0998">Cell outer membrane</keyword>
<dbReference type="eggNOG" id="COG3637">
    <property type="taxonomic scope" value="Bacteria"/>
</dbReference>
<dbReference type="CDD" id="cd07185">
    <property type="entry name" value="OmpA_C-like"/>
    <property type="match status" value="1"/>
</dbReference>
<dbReference type="GO" id="GO:0046930">
    <property type="term" value="C:pore complex"/>
    <property type="evidence" value="ECO:0007669"/>
    <property type="project" value="UniProtKB-KW"/>
</dbReference>
<evidence type="ECO:0000256" key="8">
    <source>
        <dbReference type="ARBA" id="ARBA00023136"/>
    </source>
</evidence>
<evidence type="ECO:0000313" key="13">
    <source>
        <dbReference type="EMBL" id="CCG07510.1"/>
    </source>
</evidence>
<protein>
    <submittedName>
        <fullName evidence="13">OmpA family protein</fullName>
    </submittedName>
</protein>
<dbReference type="InterPro" id="IPR011250">
    <property type="entry name" value="OMP/PagP_B-barrel"/>
</dbReference>
<evidence type="ECO:0000256" key="7">
    <source>
        <dbReference type="ARBA" id="ARBA00023114"/>
    </source>
</evidence>
<dbReference type="HOGENOM" id="CLU_057473_4_0_5"/>
<dbReference type="SUPFAM" id="SSF56925">
    <property type="entry name" value="OMPA-like"/>
    <property type="match status" value="1"/>
</dbReference>
<dbReference type="SUPFAM" id="SSF103088">
    <property type="entry name" value="OmpA-like"/>
    <property type="match status" value="1"/>
</dbReference>
<evidence type="ECO:0000256" key="9">
    <source>
        <dbReference type="ARBA" id="ARBA00023237"/>
    </source>
</evidence>
<proteinExistence type="predicted"/>
<evidence type="ECO:0000256" key="2">
    <source>
        <dbReference type="ARBA" id="ARBA00022448"/>
    </source>
</evidence>
<evidence type="ECO:0000256" key="1">
    <source>
        <dbReference type="ARBA" id="ARBA00004571"/>
    </source>
</evidence>
<dbReference type="GO" id="GO:0006811">
    <property type="term" value="P:monoatomic ion transport"/>
    <property type="evidence" value="ECO:0007669"/>
    <property type="project" value="UniProtKB-KW"/>
</dbReference>